<name>A0A0J7KJP7_LASNI</name>
<dbReference type="OrthoDB" id="7692914at2759"/>
<dbReference type="PaxDb" id="67767-A0A0J7KJP7"/>
<dbReference type="PANTHER" id="PTHR47326">
    <property type="entry name" value="TRANSPOSABLE ELEMENT TC3 TRANSPOSASE-LIKE PROTEIN"/>
    <property type="match status" value="1"/>
</dbReference>
<dbReference type="Proteomes" id="UP000036403">
    <property type="component" value="Unassembled WGS sequence"/>
</dbReference>
<evidence type="ECO:0000313" key="2">
    <source>
        <dbReference type="EMBL" id="KMQ90492.1"/>
    </source>
</evidence>
<evidence type="ECO:0000313" key="3">
    <source>
        <dbReference type="Proteomes" id="UP000036403"/>
    </source>
</evidence>
<protein>
    <submittedName>
        <fullName evidence="2">Transposable element tc3 transposase</fullName>
    </submittedName>
</protein>
<dbReference type="Pfam" id="PF16087">
    <property type="entry name" value="DUF4817"/>
    <property type="match status" value="1"/>
</dbReference>
<reference evidence="2 3" key="1">
    <citation type="submission" date="2015-04" db="EMBL/GenBank/DDBJ databases">
        <title>Lasius niger genome sequencing.</title>
        <authorList>
            <person name="Konorov E.A."/>
            <person name="Nikitin M.A."/>
            <person name="Kirill M.V."/>
            <person name="Chang P."/>
        </authorList>
    </citation>
    <scope>NUCLEOTIDE SEQUENCE [LARGE SCALE GENOMIC DNA]</scope>
    <source>
        <tissue evidence="2">Whole</tissue>
    </source>
</reference>
<evidence type="ECO:0000259" key="1">
    <source>
        <dbReference type="Pfam" id="PF16087"/>
    </source>
</evidence>
<dbReference type="EMBL" id="LBMM01006584">
    <property type="protein sequence ID" value="KMQ90492.1"/>
    <property type="molecule type" value="Genomic_DNA"/>
</dbReference>
<feature type="domain" description="DUF4817" evidence="1">
    <location>
        <begin position="6"/>
        <end position="60"/>
    </location>
</feature>
<comment type="caution">
    <text evidence="2">The sequence shown here is derived from an EMBL/GenBank/DDBJ whole genome shotgun (WGS) entry which is preliminary data.</text>
</comment>
<sequence>MNIRYSIAEKIDMIYIYGEAHKNARVACNLYAERYPERRQPSTRSFQRVVKLFSETGSVAMKKRHRMRTITGENSEIAVLATVADNPQVSSRQIERDSGISRRSVLRILKRHKFHPYHICLHQELHGDDFENRVEFCQWALLQIQDNNFFNILFSDESMFTNHGQVNRHNMHYWALEHPRWLREVERQRQWNVNVWCGIHRNRIIGPYFIEGALNGPKYRNFLNQELPQLLEDVPIAERLNMWYQHDGCPSHYAAAAREILDRDYPGRWIGRRGPVNWPARSPDLTSPDFFLWGFIKDKVYQEVPTTPENMRQRIINACASIDEDTLIKVQHSFEKRFRKCIEVNGHHFEHLLE</sequence>
<dbReference type="InterPro" id="IPR036397">
    <property type="entry name" value="RNaseH_sf"/>
</dbReference>
<proteinExistence type="predicted"/>
<dbReference type="Gene3D" id="3.30.420.10">
    <property type="entry name" value="Ribonuclease H-like superfamily/Ribonuclease H"/>
    <property type="match status" value="1"/>
</dbReference>
<organism evidence="2 3">
    <name type="scientific">Lasius niger</name>
    <name type="common">Black garden ant</name>
    <dbReference type="NCBI Taxonomy" id="67767"/>
    <lineage>
        <taxon>Eukaryota</taxon>
        <taxon>Metazoa</taxon>
        <taxon>Ecdysozoa</taxon>
        <taxon>Arthropoda</taxon>
        <taxon>Hexapoda</taxon>
        <taxon>Insecta</taxon>
        <taxon>Pterygota</taxon>
        <taxon>Neoptera</taxon>
        <taxon>Endopterygota</taxon>
        <taxon>Hymenoptera</taxon>
        <taxon>Apocrita</taxon>
        <taxon>Aculeata</taxon>
        <taxon>Formicoidea</taxon>
        <taxon>Formicidae</taxon>
        <taxon>Formicinae</taxon>
        <taxon>Lasius</taxon>
        <taxon>Lasius</taxon>
    </lineage>
</organism>
<dbReference type="GO" id="GO:0003676">
    <property type="term" value="F:nucleic acid binding"/>
    <property type="evidence" value="ECO:0007669"/>
    <property type="project" value="InterPro"/>
</dbReference>
<dbReference type="PANTHER" id="PTHR47326:SF1">
    <property type="entry name" value="HTH PSQ-TYPE DOMAIN-CONTAINING PROTEIN"/>
    <property type="match status" value="1"/>
</dbReference>
<accession>A0A0J7KJP7</accession>
<gene>
    <name evidence="2" type="ORF">RF55_9751</name>
</gene>
<keyword evidence="3" id="KW-1185">Reference proteome</keyword>
<dbReference type="AlphaFoldDB" id="A0A0J7KJP7"/>
<dbReference type="STRING" id="67767.A0A0J7KJP7"/>
<dbReference type="InterPro" id="IPR032135">
    <property type="entry name" value="DUF4817"/>
</dbReference>